<dbReference type="BioCyc" id="PMAR59922:G1G80-886-MONOMER"/>
<dbReference type="Pfam" id="PF13413">
    <property type="entry name" value="HTH_25"/>
    <property type="match status" value="1"/>
</dbReference>
<accession>A2C8B9</accession>
<gene>
    <name evidence="2" type="ordered locus">P9303_09801</name>
</gene>
<dbReference type="KEGG" id="pmf:P9303_09801"/>
<name>A2C8B9_PROM3</name>
<dbReference type="CDD" id="cd00093">
    <property type="entry name" value="HTH_XRE"/>
    <property type="match status" value="1"/>
</dbReference>
<sequence length="309" mass="34461">MRLNLPWQKSRSEVETRQDPQQIFQSSLLEAGRQLRERREECGMSLRDLAEETRITTPVLEAIERGWVKRLPEPAYLCSMLPLLEQHLELAPGSLNGAMPERNARNQTHSNRGLTRFTPGSIDVFTTWQGSVIYAVVMLSSLLALNHQQKHLAALNSQTLSPITVSLESLADQHASETANPALDGLRPLEEARKRSPEQWLNATLIQHQAQDEIGLLEINLSQPRMLKINNAGKDLTNLREAQGTLTLQLRPPLLLEIKPPAAPEDSVIWKGQAHAHEPNHPGIYRLEDAVSKAAADSSERPQTAPLSP</sequence>
<dbReference type="RefSeq" id="WP_011825635.1">
    <property type="nucleotide sequence ID" value="NC_008820.1"/>
</dbReference>
<dbReference type="SMART" id="SM00530">
    <property type="entry name" value="HTH_XRE"/>
    <property type="match status" value="1"/>
</dbReference>
<dbReference type="PROSITE" id="PS50943">
    <property type="entry name" value="HTH_CROC1"/>
    <property type="match status" value="1"/>
</dbReference>
<dbReference type="InterPro" id="IPR001387">
    <property type="entry name" value="Cro/C1-type_HTH"/>
</dbReference>
<proteinExistence type="predicted"/>
<evidence type="ECO:0000259" key="1">
    <source>
        <dbReference type="PROSITE" id="PS50943"/>
    </source>
</evidence>
<dbReference type="Gene3D" id="1.10.260.40">
    <property type="entry name" value="lambda repressor-like DNA-binding domains"/>
    <property type="match status" value="1"/>
</dbReference>
<dbReference type="STRING" id="59922.P9303_09801"/>
<dbReference type="GO" id="GO:0003677">
    <property type="term" value="F:DNA binding"/>
    <property type="evidence" value="ECO:0007669"/>
    <property type="project" value="InterPro"/>
</dbReference>
<evidence type="ECO:0000313" key="3">
    <source>
        <dbReference type="Proteomes" id="UP000002274"/>
    </source>
</evidence>
<feature type="domain" description="HTH cro/C1-type" evidence="1">
    <location>
        <begin position="35"/>
        <end position="66"/>
    </location>
</feature>
<evidence type="ECO:0000313" key="2">
    <source>
        <dbReference type="EMBL" id="ABM77729.1"/>
    </source>
</evidence>
<protein>
    <submittedName>
        <fullName evidence="2">Helix-turn-helix motif</fullName>
    </submittedName>
</protein>
<reference evidence="2 3" key="1">
    <citation type="journal article" date="2007" name="PLoS Genet.">
        <title>Patterns and implications of gene gain and loss in the evolution of Prochlorococcus.</title>
        <authorList>
            <person name="Kettler G.C."/>
            <person name="Martiny A.C."/>
            <person name="Huang K."/>
            <person name="Zucker J."/>
            <person name="Coleman M.L."/>
            <person name="Rodrigue S."/>
            <person name="Chen F."/>
            <person name="Lapidus A."/>
            <person name="Ferriera S."/>
            <person name="Johnson J."/>
            <person name="Steglich C."/>
            <person name="Church G.M."/>
            <person name="Richardson P."/>
            <person name="Chisholm S.W."/>
        </authorList>
    </citation>
    <scope>NUCLEOTIDE SEQUENCE [LARGE SCALE GENOMIC DNA]</scope>
    <source>
        <strain evidence="2 3">MIT 9303</strain>
    </source>
</reference>
<organism evidence="2 3">
    <name type="scientific">Prochlorococcus marinus (strain MIT 9303)</name>
    <dbReference type="NCBI Taxonomy" id="59922"/>
    <lineage>
        <taxon>Bacteria</taxon>
        <taxon>Bacillati</taxon>
        <taxon>Cyanobacteriota</taxon>
        <taxon>Cyanophyceae</taxon>
        <taxon>Synechococcales</taxon>
        <taxon>Prochlorococcaceae</taxon>
        <taxon>Prochlorococcus</taxon>
    </lineage>
</organism>
<dbReference type="Proteomes" id="UP000002274">
    <property type="component" value="Chromosome"/>
</dbReference>
<dbReference type="AlphaFoldDB" id="A2C8B9"/>
<dbReference type="SUPFAM" id="SSF47413">
    <property type="entry name" value="lambda repressor-like DNA-binding domains"/>
    <property type="match status" value="1"/>
</dbReference>
<dbReference type="InterPro" id="IPR010982">
    <property type="entry name" value="Lambda_DNA-bd_dom_sf"/>
</dbReference>
<dbReference type="EMBL" id="CP000554">
    <property type="protein sequence ID" value="ABM77729.1"/>
    <property type="molecule type" value="Genomic_DNA"/>
</dbReference>
<dbReference type="HOGENOM" id="CLU_969527_0_0_3"/>